<name>A0AAD2FFI7_9STRA</name>
<evidence type="ECO:0000313" key="2">
    <source>
        <dbReference type="Proteomes" id="UP001295423"/>
    </source>
</evidence>
<dbReference type="InterPro" id="IPR052055">
    <property type="entry name" value="Hepadnavirus_pol/RT"/>
</dbReference>
<dbReference type="EMBL" id="CAKOGP040000580">
    <property type="protein sequence ID" value="CAJ1936945.1"/>
    <property type="molecule type" value="Genomic_DNA"/>
</dbReference>
<accession>A0AAD2FFI7</accession>
<dbReference type="AlphaFoldDB" id="A0AAD2FFI7"/>
<organism evidence="1 2">
    <name type="scientific">Cylindrotheca closterium</name>
    <dbReference type="NCBI Taxonomy" id="2856"/>
    <lineage>
        <taxon>Eukaryota</taxon>
        <taxon>Sar</taxon>
        <taxon>Stramenopiles</taxon>
        <taxon>Ochrophyta</taxon>
        <taxon>Bacillariophyta</taxon>
        <taxon>Bacillariophyceae</taxon>
        <taxon>Bacillariophycidae</taxon>
        <taxon>Bacillariales</taxon>
        <taxon>Bacillariaceae</taxon>
        <taxon>Cylindrotheca</taxon>
    </lineage>
</organism>
<comment type="caution">
    <text evidence="1">The sequence shown here is derived from an EMBL/GenBank/DDBJ whole genome shotgun (WGS) entry which is preliminary data.</text>
</comment>
<proteinExistence type="predicted"/>
<evidence type="ECO:0000313" key="1">
    <source>
        <dbReference type="EMBL" id="CAJ1936945.1"/>
    </source>
</evidence>
<dbReference type="Proteomes" id="UP001295423">
    <property type="component" value="Unassembled WGS sequence"/>
</dbReference>
<reference evidence="1" key="1">
    <citation type="submission" date="2023-08" db="EMBL/GenBank/DDBJ databases">
        <authorList>
            <person name="Audoor S."/>
            <person name="Bilcke G."/>
        </authorList>
    </citation>
    <scope>NUCLEOTIDE SEQUENCE</scope>
</reference>
<keyword evidence="2" id="KW-1185">Reference proteome</keyword>
<gene>
    <name evidence="1" type="ORF">CYCCA115_LOCUS5440</name>
</gene>
<protein>
    <submittedName>
        <fullName evidence="1">Uncharacterized protein</fullName>
    </submittedName>
</protein>
<sequence>MSHRIDPQDECALQDYPPTRTIFDKLDPADMLVAERFRHILEQGARVTPTFTRSEQSQFLRDLPSRTALAVESPYGKDSNDRCFKTESTFRHTFVFLYKSGYLDKTTGDRLGKAFSGALLLRLLLKGHEFVDFRPLCSVLPSDTPMGQVMHSWSRMFTACLLHYNLDVATAVRYNGNIHTGAHRDWNTLEPELRAASVDDGLVANLRRVLVDGCPNYVNVTSSEKNRRSFAEYGNHDSVYTNVEKTQKAVQKDFARSHSLVDTEHKVEFPKSLRNHLAYIYNARISYKSEELYLGDDDVLGAFRHGKWNPNVIGMHTFSIFGFLFFCTGLTFGGNTCPSNFEIIALSRMALARFLWSQASTIARVLRYLPAISTSPEPTPDEIAQFTPAEADSINKGVFNPDGSRIPPNFDHHVDDCLYVDVAKTLKQTIASSVLALYLILGFPDASKGIRDCVSWEKFTTTFSHRRHCLGWSIDSRALTVSLPSEKRDRIIQRLRTFLRKHRLTLQEIAELLGLLSNATTVCRHMRCSYFNLQRLLRMILVHWYRTLIGYHRRKDWELQIASRLSSTFIHRMDGILSRNMAKVLWGSKQSYKLGPAAIREVKAIIHSLRTEEWKIFIPQMIPHDHHFESFGDASFLGGGAYPTSLDYWFRVVWSKQIVAGTKLKPSDASYIHINVLECLVSFLQAVALVVTIESSALSAPIRDLFPNGIPAFPVLRCCTDNTATVSWINDTRTTSLLAQALVALYDITAVSLDERLAQFPAQCRTHLRSQIRAVMQLESSPIKSTRVLGTIRSHRIHFLRFLRRLNWPPMDLLLESVSHDARTHLLAAFAVDLAVGNTVKGKPIKAATIGNYLRDTATLLENFCGRDPRYTNRSDNDLALPIRAVLNECKRHENMPHRVDPYTIEMHTTLVALNAATTAHMDGLHSAMEDWFNLSTYLGFRLREWAQEDDYRRLASGGEIAPNGTTRAFTLDDIRLFDSGNRPVPIAEFLIENFDAVARSNVKFSWQKNHDHGEEKLLSSNPRNPSRDALRSLHNIVSRFARIVGLDKTDIPLAVYKGSFGEKFFIHSKVIASTLWTLAKKTYNLTDRDLQRHYKYTSHSL</sequence>
<dbReference type="PANTHER" id="PTHR33050:SF7">
    <property type="entry name" value="RIBONUCLEASE H"/>
    <property type="match status" value="1"/>
</dbReference>
<dbReference type="PANTHER" id="PTHR33050">
    <property type="entry name" value="REVERSE TRANSCRIPTASE DOMAIN-CONTAINING PROTEIN"/>
    <property type="match status" value="1"/>
</dbReference>